<accession>A0ABQ7CYW6</accession>
<reference evidence="2 3" key="1">
    <citation type="journal article" date="2020" name="BMC Genomics">
        <title>Intraspecific diversification of the crop wild relative Brassica cretica Lam. using demographic model selection.</title>
        <authorList>
            <person name="Kioukis A."/>
            <person name="Michalopoulou V.A."/>
            <person name="Briers L."/>
            <person name="Pirintsos S."/>
            <person name="Studholme D.J."/>
            <person name="Pavlidis P."/>
            <person name="Sarris P.F."/>
        </authorList>
    </citation>
    <scope>NUCLEOTIDE SEQUENCE [LARGE SCALE GENOMIC DNA]</scope>
    <source>
        <strain evidence="3">cv. PFS-1207/04</strain>
    </source>
</reference>
<name>A0ABQ7CYW6_BRACR</name>
<feature type="compositionally biased region" description="Basic and acidic residues" evidence="1">
    <location>
        <begin position="13"/>
        <end position="22"/>
    </location>
</feature>
<feature type="region of interest" description="Disordered" evidence="1">
    <location>
        <begin position="1"/>
        <end position="33"/>
    </location>
</feature>
<evidence type="ECO:0000256" key="1">
    <source>
        <dbReference type="SAM" id="MobiDB-lite"/>
    </source>
</evidence>
<organism evidence="2 3">
    <name type="scientific">Brassica cretica</name>
    <name type="common">Mustard</name>
    <dbReference type="NCBI Taxonomy" id="69181"/>
    <lineage>
        <taxon>Eukaryota</taxon>
        <taxon>Viridiplantae</taxon>
        <taxon>Streptophyta</taxon>
        <taxon>Embryophyta</taxon>
        <taxon>Tracheophyta</taxon>
        <taxon>Spermatophyta</taxon>
        <taxon>Magnoliopsida</taxon>
        <taxon>eudicotyledons</taxon>
        <taxon>Gunneridae</taxon>
        <taxon>Pentapetalae</taxon>
        <taxon>rosids</taxon>
        <taxon>malvids</taxon>
        <taxon>Brassicales</taxon>
        <taxon>Brassicaceae</taxon>
        <taxon>Brassiceae</taxon>
        <taxon>Brassica</taxon>
    </lineage>
</organism>
<sequence>MESASLLDSSVPPERDRDRRNVGEGVLSEGKQSGEVDLKNKEIREGDLREVKQSRDEETKKIDQTWASKAHDKRSLKKYDVELRKGRSYQQILKLRRKIRVQWNQMKFRRVT</sequence>
<feature type="region of interest" description="Disordered" evidence="1">
    <location>
        <begin position="49"/>
        <end position="69"/>
    </location>
</feature>
<proteinExistence type="predicted"/>
<evidence type="ECO:0000313" key="3">
    <source>
        <dbReference type="Proteomes" id="UP000266723"/>
    </source>
</evidence>
<evidence type="ECO:0000313" key="2">
    <source>
        <dbReference type="EMBL" id="KAF3565102.1"/>
    </source>
</evidence>
<gene>
    <name evidence="2" type="ORF">DY000_02019610</name>
</gene>
<dbReference type="Proteomes" id="UP000266723">
    <property type="component" value="Unassembled WGS sequence"/>
</dbReference>
<keyword evidence="3" id="KW-1185">Reference proteome</keyword>
<protein>
    <submittedName>
        <fullName evidence="2">Uncharacterized protein</fullName>
    </submittedName>
</protein>
<dbReference type="EMBL" id="QGKV02000759">
    <property type="protein sequence ID" value="KAF3565102.1"/>
    <property type="molecule type" value="Genomic_DNA"/>
</dbReference>
<comment type="caution">
    <text evidence="2">The sequence shown here is derived from an EMBL/GenBank/DDBJ whole genome shotgun (WGS) entry which is preliminary data.</text>
</comment>
<feature type="compositionally biased region" description="Basic and acidic residues" evidence="1">
    <location>
        <begin position="49"/>
        <end position="63"/>
    </location>
</feature>